<dbReference type="eggNOG" id="arCOG04556">
    <property type="taxonomic scope" value="Archaea"/>
</dbReference>
<dbReference type="AlphaFoldDB" id="M0AJB5"/>
<dbReference type="Pfam" id="PF14602">
    <property type="entry name" value="Hexapep_2"/>
    <property type="match status" value="1"/>
</dbReference>
<dbReference type="PANTHER" id="PTHR43300">
    <property type="entry name" value="ACETYLTRANSFERASE"/>
    <property type="match status" value="1"/>
</dbReference>
<dbReference type="Proteomes" id="UP000011554">
    <property type="component" value="Unassembled WGS sequence"/>
</dbReference>
<reference evidence="3 4" key="1">
    <citation type="journal article" date="2014" name="PLoS Genet.">
        <title>Phylogenetically driven sequencing of extremely halophilic archaea reveals strategies for static and dynamic osmo-response.</title>
        <authorList>
            <person name="Becker E.A."/>
            <person name="Seitzer P.M."/>
            <person name="Tritt A."/>
            <person name="Larsen D."/>
            <person name="Krusor M."/>
            <person name="Yao A.I."/>
            <person name="Wu D."/>
            <person name="Madern D."/>
            <person name="Eisen J.A."/>
            <person name="Darling A.E."/>
            <person name="Facciotti M.T."/>
        </authorList>
    </citation>
    <scope>NUCLEOTIDE SEQUENCE [LARGE SCALE GENOMIC DNA]</scope>
    <source>
        <strain evidence="3 4">DSM 12278</strain>
    </source>
</reference>
<evidence type="ECO:0000259" key="2">
    <source>
        <dbReference type="Pfam" id="PF14805"/>
    </source>
</evidence>
<dbReference type="SUPFAM" id="SSF51161">
    <property type="entry name" value="Trimeric LpxA-like enzymes"/>
    <property type="match status" value="1"/>
</dbReference>
<dbReference type="RefSeq" id="WP_006110462.1">
    <property type="nucleotide sequence ID" value="NZ_AOIO01000038.1"/>
</dbReference>
<dbReference type="InterPro" id="IPR037133">
    <property type="entry name" value="THP_succinylTrfase_N_sf"/>
</dbReference>
<dbReference type="InterPro" id="IPR011004">
    <property type="entry name" value="Trimer_LpxA-like_sf"/>
</dbReference>
<accession>M0AJB5</accession>
<evidence type="ECO:0000313" key="4">
    <source>
        <dbReference type="Proteomes" id="UP000011554"/>
    </source>
</evidence>
<dbReference type="PANTHER" id="PTHR43300:SF10">
    <property type="entry name" value="2,3,4,5-TETRAHYDROPYRIDINE-2,6-DICARBOXYLATE N-ACETYLTRANSFERASE"/>
    <property type="match status" value="1"/>
</dbReference>
<proteinExistence type="inferred from homology"/>
<feature type="domain" description="Tetrahydrodipicolinate-N-succinyltransferase chain A" evidence="2">
    <location>
        <begin position="4"/>
        <end position="80"/>
    </location>
</feature>
<dbReference type="EMBL" id="AOIO01000038">
    <property type="protein sequence ID" value="ELY98609.1"/>
    <property type="molecule type" value="Genomic_DNA"/>
</dbReference>
<comment type="similarity">
    <text evidence="1">Belongs to the transferase hexapeptide repeat family.</text>
</comment>
<keyword evidence="3" id="KW-0012">Acyltransferase</keyword>
<dbReference type="InterPro" id="IPR023180">
    <property type="entry name" value="THP_succinylTrfase_dom1"/>
</dbReference>
<dbReference type="Gene3D" id="1.10.166.10">
    <property type="entry name" value="Tetrahydrodipicolinate-N-succinyltransferase, N-terminal domain"/>
    <property type="match status" value="1"/>
</dbReference>
<dbReference type="Gene3D" id="2.160.10.10">
    <property type="entry name" value="Hexapeptide repeat proteins"/>
    <property type="match status" value="1"/>
</dbReference>
<sequence length="287" mass="30633">MSTLETEIDDLWTQYDNDELDADSAGEDAVATLDAFLDALEEGEIRAAEKRSAGSRTSSENGEWEANAWVKRGILLNFGLRATEPREYGGVTYNDVLPLANSSDYAARGSRNTPDGTVVRRGAHIGSDCILMSPAFVNIGAHVGDGTLVDSCDTVGSCAQIGANVKLGANTLIGGVLEPVENAPVIIEDNVSLGAGCRVTSGFVVGENSVVGENTLLTPRIPVYDLVEEEVIYGELPADRRAFTRFVESSVSDHELFEGGAYKPAVVATDLETETLEATEREDALRE</sequence>
<dbReference type="PATRIC" id="fig|29540.5.peg.3427"/>
<dbReference type="InterPro" id="IPR050179">
    <property type="entry name" value="Trans_hexapeptide_repeat"/>
</dbReference>
<keyword evidence="3" id="KW-0808">Transferase</keyword>
<dbReference type="GO" id="GO:0008666">
    <property type="term" value="F:2,3,4,5-tetrahydropyridine-2,6-dicarboxylate N-succinyltransferase activity"/>
    <property type="evidence" value="ECO:0007669"/>
    <property type="project" value="UniProtKB-EC"/>
</dbReference>
<organism evidence="3 4">
    <name type="scientific">Natrialba asiatica (strain ATCC 700177 / DSM 12278 / JCM 9576 / FERM P-10747 / NBRC 102637 / 172P1)</name>
    <dbReference type="NCBI Taxonomy" id="29540"/>
    <lineage>
        <taxon>Archaea</taxon>
        <taxon>Methanobacteriati</taxon>
        <taxon>Methanobacteriota</taxon>
        <taxon>Stenosarchaea group</taxon>
        <taxon>Halobacteria</taxon>
        <taxon>Halobacteriales</taxon>
        <taxon>Natrialbaceae</taxon>
        <taxon>Natrialba</taxon>
    </lineage>
</organism>
<comment type="caution">
    <text evidence="3">The sequence shown here is derived from an EMBL/GenBank/DDBJ whole genome shotgun (WGS) entry which is preliminary data.</text>
</comment>
<dbReference type="InterPro" id="IPR001451">
    <property type="entry name" value="Hexapep"/>
</dbReference>
<dbReference type="EC" id="2.3.1.117" evidence="3"/>
<gene>
    <name evidence="3" type="primary">dapD</name>
    <name evidence="3" type="ORF">C481_16822</name>
</gene>
<evidence type="ECO:0000256" key="1">
    <source>
        <dbReference type="ARBA" id="ARBA00007274"/>
    </source>
</evidence>
<dbReference type="CDD" id="cd03350">
    <property type="entry name" value="LbH_THP_succinylT"/>
    <property type="match status" value="1"/>
</dbReference>
<dbReference type="NCBIfam" id="NF008808">
    <property type="entry name" value="PRK11830.1"/>
    <property type="match status" value="1"/>
</dbReference>
<keyword evidence="4" id="KW-1185">Reference proteome</keyword>
<dbReference type="STRING" id="29540.C481_16822"/>
<name>M0AJB5_NATA1</name>
<dbReference type="OrthoDB" id="280332at2157"/>
<evidence type="ECO:0000313" key="3">
    <source>
        <dbReference type="EMBL" id="ELY98609.1"/>
    </source>
</evidence>
<dbReference type="Pfam" id="PF14805">
    <property type="entry name" value="THDPS_N_2"/>
    <property type="match status" value="1"/>
</dbReference>
<protein>
    <submittedName>
        <fullName evidence="3">2,3,4,5-tetrahydropyridine-2,6-carboxylate N-succinyltransferase</fullName>
        <ecNumber evidence="3">2.3.1.117</ecNumber>
    </submittedName>
</protein>